<organism evidence="1 2">
    <name type="scientific">Candidatus Nitrosopumilus sediminis</name>
    <dbReference type="NCBI Taxonomy" id="1229909"/>
    <lineage>
        <taxon>Archaea</taxon>
        <taxon>Nitrososphaerota</taxon>
        <taxon>Nitrososphaeria</taxon>
        <taxon>Nitrosopumilales</taxon>
        <taxon>Nitrosopumilaceae</taxon>
        <taxon>Nitrosopumilus</taxon>
    </lineage>
</organism>
<evidence type="ECO:0000313" key="2">
    <source>
        <dbReference type="Proteomes" id="UP000006100"/>
    </source>
</evidence>
<dbReference type="EMBL" id="CP003843">
    <property type="protein sequence ID" value="AFS82435.1"/>
    <property type="molecule type" value="Genomic_DNA"/>
</dbReference>
<dbReference type="KEGG" id="nir:NSED_03145"/>
<keyword evidence="2" id="KW-1185">Reference proteome</keyword>
<dbReference type="HOGENOM" id="CLU_3338255_0_0_2"/>
<dbReference type="AlphaFoldDB" id="K0BBT7"/>
<dbReference type="SUPFAM" id="SSF57783">
    <property type="entry name" value="Zinc beta-ribbon"/>
    <property type="match status" value="1"/>
</dbReference>
<reference evidence="1 2" key="1">
    <citation type="journal article" date="2012" name="J. Bacteriol.">
        <title>Draft Genome Sequence of an Ammonia-Oxidizing Archaeon, "Candidatus Nitrosopumilus sediminis" AR2, from Svalbard in the Arctic Circle.</title>
        <authorList>
            <person name="Park S.J."/>
            <person name="Kim J.G."/>
            <person name="Jung M.Y."/>
            <person name="Kim S.J."/>
            <person name="Cha I.T."/>
            <person name="Ghai R."/>
            <person name="Martin-Cuadrado A.B."/>
            <person name="Rodriguez-Valera F."/>
            <person name="Rhee S.K."/>
        </authorList>
    </citation>
    <scope>NUCLEOTIDE SEQUENCE [LARGE SCALE GENOMIC DNA]</scope>
    <source>
        <strain evidence="1 2">AR2</strain>
    </source>
</reference>
<dbReference type="Proteomes" id="UP000006100">
    <property type="component" value="Chromosome"/>
</dbReference>
<proteinExistence type="predicted"/>
<gene>
    <name evidence="1" type="ORF">NSED_03145</name>
</gene>
<name>K0BBT7_9ARCH</name>
<sequence>MSDEIRPCPKCGGLMFKEHGEDVSWFCPTCNVKYKTK</sequence>
<protein>
    <submittedName>
        <fullName evidence="1">Uncharacterized protein</fullName>
    </submittedName>
</protein>
<dbReference type="PATRIC" id="fig|1229909.8.peg.669"/>
<accession>K0BBT7</accession>
<evidence type="ECO:0000313" key="1">
    <source>
        <dbReference type="EMBL" id="AFS82435.1"/>
    </source>
</evidence>